<proteinExistence type="predicted"/>
<dbReference type="RefSeq" id="WP_150570104.1">
    <property type="nucleotide sequence ID" value="NZ_CABVHF010000005.1"/>
</dbReference>
<dbReference type="GO" id="GO:0052689">
    <property type="term" value="F:carboxylic ester hydrolase activity"/>
    <property type="evidence" value="ECO:0007669"/>
    <property type="project" value="TreeGrafter"/>
</dbReference>
<dbReference type="Proteomes" id="UP000399692">
    <property type="component" value="Unassembled WGS sequence"/>
</dbReference>
<sequence precursor="true">MLRLTALLVLLCSTLANAAAPTVLQRPIELDTGHGVLYGSLLLPQQDTPPPVVLIIAGSGPTDRDGNNPAGGRIDNLKRLALLLAGEHIASVRFDKRGVAASQPATPDERNLSVEAYVADTVAWAHELKADPRFGPLILLGHSEGALIATLAAEQAGASAVISLSGSGRPVAEVIREQLAQRLGPAQLAQGTALLDSLQAGQTSLNVPVPLRQVFRPTVQPYLISLLRQDPAAAFAQLKVPALIIQGRNDVQVDVADAELLKAAKPDAQLVLIDGMNHTLRISPRDISGQRETYQNPELPLARELGQRIVAFIRQLPPA</sequence>
<dbReference type="PANTHER" id="PTHR43265">
    <property type="entry name" value="ESTERASE ESTD"/>
    <property type="match status" value="1"/>
</dbReference>
<protein>
    <recommendedName>
        <fullName evidence="2">Serine aminopeptidase S33 domain-containing protein</fullName>
    </recommendedName>
</protein>
<gene>
    <name evidence="3" type="ORF">PS631_02011</name>
</gene>
<dbReference type="InterPro" id="IPR022742">
    <property type="entry name" value="Hydrolase_4"/>
</dbReference>
<dbReference type="OrthoDB" id="9809549at2"/>
<accession>A0A5E6S2V7</accession>
<name>A0A5E6S2V7_PSEFL</name>
<feature type="domain" description="Serine aminopeptidase S33" evidence="2">
    <location>
        <begin position="77"/>
        <end position="280"/>
    </location>
</feature>
<evidence type="ECO:0000259" key="2">
    <source>
        <dbReference type="Pfam" id="PF12146"/>
    </source>
</evidence>
<dbReference type="PANTHER" id="PTHR43265:SF1">
    <property type="entry name" value="ESTERASE ESTD"/>
    <property type="match status" value="1"/>
</dbReference>
<evidence type="ECO:0000256" key="1">
    <source>
        <dbReference type="SAM" id="SignalP"/>
    </source>
</evidence>
<dbReference type="InterPro" id="IPR053145">
    <property type="entry name" value="AB_hydrolase_Est10"/>
</dbReference>
<reference evidence="3 4" key="1">
    <citation type="submission" date="2019-09" db="EMBL/GenBank/DDBJ databases">
        <authorList>
            <person name="Chandra G."/>
            <person name="Truman W A."/>
        </authorList>
    </citation>
    <scope>NUCLEOTIDE SEQUENCE [LARGE SCALE GENOMIC DNA]</scope>
    <source>
        <strain evidence="3">PS631</strain>
    </source>
</reference>
<organism evidence="3 4">
    <name type="scientific">Pseudomonas fluorescens</name>
    <dbReference type="NCBI Taxonomy" id="294"/>
    <lineage>
        <taxon>Bacteria</taxon>
        <taxon>Pseudomonadati</taxon>
        <taxon>Pseudomonadota</taxon>
        <taxon>Gammaproteobacteria</taxon>
        <taxon>Pseudomonadales</taxon>
        <taxon>Pseudomonadaceae</taxon>
        <taxon>Pseudomonas</taxon>
    </lineage>
</organism>
<keyword evidence="1" id="KW-0732">Signal</keyword>
<dbReference type="SUPFAM" id="SSF53474">
    <property type="entry name" value="alpha/beta-Hydrolases"/>
    <property type="match status" value="1"/>
</dbReference>
<feature type="chain" id="PRO_5022685871" description="Serine aminopeptidase S33 domain-containing protein" evidence="1">
    <location>
        <begin position="19"/>
        <end position="319"/>
    </location>
</feature>
<evidence type="ECO:0000313" key="4">
    <source>
        <dbReference type="Proteomes" id="UP000399692"/>
    </source>
</evidence>
<dbReference type="Pfam" id="PF12146">
    <property type="entry name" value="Hydrolase_4"/>
    <property type="match status" value="1"/>
</dbReference>
<dbReference type="EMBL" id="CABVHF010000005">
    <property type="protein sequence ID" value="VVM74941.1"/>
    <property type="molecule type" value="Genomic_DNA"/>
</dbReference>
<dbReference type="AlphaFoldDB" id="A0A5E6S2V7"/>
<evidence type="ECO:0000313" key="3">
    <source>
        <dbReference type="EMBL" id="VVM74941.1"/>
    </source>
</evidence>
<dbReference type="InterPro" id="IPR029058">
    <property type="entry name" value="AB_hydrolase_fold"/>
</dbReference>
<feature type="signal peptide" evidence="1">
    <location>
        <begin position="1"/>
        <end position="18"/>
    </location>
</feature>
<dbReference type="Gene3D" id="3.40.50.1820">
    <property type="entry name" value="alpha/beta hydrolase"/>
    <property type="match status" value="1"/>
</dbReference>